<dbReference type="InterPro" id="IPR050793">
    <property type="entry name" value="CMP-NeuNAc_synthase"/>
</dbReference>
<organism evidence="1 2">
    <name type="scientific">Coraliomargarita algicola</name>
    <dbReference type="NCBI Taxonomy" id="3092156"/>
    <lineage>
        <taxon>Bacteria</taxon>
        <taxon>Pseudomonadati</taxon>
        <taxon>Verrucomicrobiota</taxon>
        <taxon>Opitutia</taxon>
        <taxon>Puniceicoccales</taxon>
        <taxon>Coraliomargaritaceae</taxon>
        <taxon>Coraliomargarita</taxon>
    </lineage>
</organism>
<evidence type="ECO:0008006" key="3">
    <source>
        <dbReference type="Google" id="ProtNLM"/>
    </source>
</evidence>
<dbReference type="EMBL" id="CP138858">
    <property type="protein sequence ID" value="WPJ94700.1"/>
    <property type="molecule type" value="Genomic_DNA"/>
</dbReference>
<dbReference type="Gene3D" id="3.90.550.10">
    <property type="entry name" value="Spore Coat Polysaccharide Biosynthesis Protein SpsA, Chain A"/>
    <property type="match status" value="1"/>
</dbReference>
<dbReference type="Pfam" id="PF02348">
    <property type="entry name" value="CTP_transf_3"/>
    <property type="match status" value="1"/>
</dbReference>
<name>A0ABZ0RIT2_9BACT</name>
<dbReference type="RefSeq" id="WP_319831614.1">
    <property type="nucleotide sequence ID" value="NZ_CP138858.1"/>
</dbReference>
<protein>
    <recommendedName>
        <fullName evidence="3">Acylneuraminate cytidylyltransferase</fullName>
    </recommendedName>
</protein>
<sequence length="230" mass="26610">MKIAVQVPIKARSSTRVPNKNFRSLAGKPFACWLLDELNDNCPDDWDVFIDSENVSAYDFFKDRYPSRFQFHQRSEWFASDAANGNHLISQFMTLHPEYDVVIQLYVTAITLTGEIIRESVEAFLSALDQYDSMFLVTEQTGWYWFQGKAMNYDPGRPDGLPRSQDAVVLEETTGLYAITRDAVMRTGCRIGRQPLMYRVPHQYAFDVDTMEDFHEAQRLLERDGKHAID</sequence>
<dbReference type="PANTHER" id="PTHR21485">
    <property type="entry name" value="HAD SUPERFAMILY MEMBERS CMAS AND KDSC"/>
    <property type="match status" value="1"/>
</dbReference>
<evidence type="ECO:0000313" key="1">
    <source>
        <dbReference type="EMBL" id="WPJ94700.1"/>
    </source>
</evidence>
<proteinExistence type="predicted"/>
<dbReference type="InterPro" id="IPR029044">
    <property type="entry name" value="Nucleotide-diphossugar_trans"/>
</dbReference>
<gene>
    <name evidence="1" type="ORF">SH580_14795</name>
</gene>
<keyword evidence="2" id="KW-1185">Reference proteome</keyword>
<dbReference type="Proteomes" id="UP001324993">
    <property type="component" value="Chromosome"/>
</dbReference>
<evidence type="ECO:0000313" key="2">
    <source>
        <dbReference type="Proteomes" id="UP001324993"/>
    </source>
</evidence>
<dbReference type="InterPro" id="IPR003329">
    <property type="entry name" value="Cytidylyl_trans"/>
</dbReference>
<dbReference type="PANTHER" id="PTHR21485:SF3">
    <property type="entry name" value="N-ACYLNEURAMINATE CYTIDYLYLTRANSFERASE"/>
    <property type="match status" value="1"/>
</dbReference>
<reference evidence="1 2" key="1">
    <citation type="submission" date="2023-11" db="EMBL/GenBank/DDBJ databases">
        <title>Coraliomargarita sp. nov., isolated from marine algae.</title>
        <authorList>
            <person name="Lee J.K."/>
            <person name="Baek J.H."/>
            <person name="Kim J.M."/>
            <person name="Choi D.G."/>
            <person name="Jeon C.O."/>
        </authorList>
    </citation>
    <scope>NUCLEOTIDE SEQUENCE [LARGE SCALE GENOMIC DNA]</scope>
    <source>
        <strain evidence="1 2">J2-16</strain>
    </source>
</reference>
<accession>A0ABZ0RIT2</accession>
<dbReference type="SUPFAM" id="SSF53448">
    <property type="entry name" value="Nucleotide-diphospho-sugar transferases"/>
    <property type="match status" value="1"/>
</dbReference>